<evidence type="ECO:0000256" key="1">
    <source>
        <dbReference type="ARBA" id="ARBA00004514"/>
    </source>
</evidence>
<evidence type="ECO:0000256" key="11">
    <source>
        <dbReference type="ARBA" id="ARBA00032606"/>
    </source>
</evidence>
<dbReference type="InterPro" id="IPR018294">
    <property type="entry name" value="ISPD_synthase_CS"/>
</dbReference>
<dbReference type="GO" id="GO:0008299">
    <property type="term" value="P:isoprenoid biosynthetic process"/>
    <property type="evidence" value="ECO:0007669"/>
    <property type="project" value="InterPro"/>
</dbReference>
<organism evidence="18 19">
    <name type="scientific">Leptobrachium leishanense</name>
    <name type="common">Leishan spiny toad</name>
    <dbReference type="NCBI Taxonomy" id="445787"/>
    <lineage>
        <taxon>Eukaryota</taxon>
        <taxon>Metazoa</taxon>
        <taxon>Chordata</taxon>
        <taxon>Craniata</taxon>
        <taxon>Vertebrata</taxon>
        <taxon>Euteleostomi</taxon>
        <taxon>Amphibia</taxon>
        <taxon>Batrachia</taxon>
        <taxon>Anura</taxon>
        <taxon>Pelobatoidea</taxon>
        <taxon>Megophryidae</taxon>
        <taxon>Leptobrachium</taxon>
    </lineage>
</organism>
<evidence type="ECO:0000256" key="6">
    <source>
        <dbReference type="ARBA" id="ARBA00015848"/>
    </source>
</evidence>
<comment type="catalytic activity">
    <reaction evidence="13">
        <text>D-ribulose 5-phosphate + CTP + H(+) = CDP-D-ribulose + diphosphate</text>
        <dbReference type="Rhea" id="RHEA:53612"/>
        <dbReference type="ChEBI" id="CHEBI:15378"/>
        <dbReference type="ChEBI" id="CHEBI:33019"/>
        <dbReference type="ChEBI" id="CHEBI:37563"/>
        <dbReference type="ChEBI" id="CHEBI:58121"/>
        <dbReference type="ChEBI" id="CHEBI:137524"/>
    </reaction>
</comment>
<accession>A0A8C5PMX5</accession>
<evidence type="ECO:0000256" key="5">
    <source>
        <dbReference type="ARBA" id="ARBA00012488"/>
    </source>
</evidence>
<evidence type="ECO:0000259" key="17">
    <source>
        <dbReference type="Pfam" id="PF18706"/>
    </source>
</evidence>
<dbReference type="FunFam" id="3.90.550.10:FF:000080">
    <property type="entry name" value="D-ribitol-5-phosphate cytidylyltransferase isoform X1"/>
    <property type="match status" value="1"/>
</dbReference>
<keyword evidence="8" id="KW-0808">Transferase</keyword>
<dbReference type="GO" id="GO:0047349">
    <property type="term" value="F:D-ribitol-5-phosphate cytidylyltransferase activity"/>
    <property type="evidence" value="ECO:0007669"/>
    <property type="project" value="UniProtKB-EC"/>
</dbReference>
<comment type="subunit">
    <text evidence="4">Homodimer.</text>
</comment>
<dbReference type="GeneTree" id="ENSGT00390000006412"/>
<dbReference type="PROSITE" id="PS01295">
    <property type="entry name" value="ISPD"/>
    <property type="match status" value="1"/>
</dbReference>
<dbReference type="Gene3D" id="3.90.550.10">
    <property type="entry name" value="Spore Coat Polysaccharide Biosynthesis Protein SpsA, Chain A"/>
    <property type="match status" value="1"/>
</dbReference>
<feature type="region of interest" description="Disordered" evidence="16">
    <location>
        <begin position="34"/>
        <end position="107"/>
    </location>
</feature>
<dbReference type="OrthoDB" id="414267at2759"/>
<dbReference type="Proteomes" id="UP000694569">
    <property type="component" value="Unplaced"/>
</dbReference>
<keyword evidence="9" id="KW-0548">Nucleotidyltransferase</keyword>
<evidence type="ECO:0000256" key="13">
    <source>
        <dbReference type="ARBA" id="ARBA00048797"/>
    </source>
</evidence>
<comment type="catalytic activity">
    <reaction evidence="15">
        <text>D-ribitol 5-phosphate + CTP + H(+) = CDP-L-ribitol + diphosphate</text>
        <dbReference type="Rhea" id="RHEA:12456"/>
        <dbReference type="ChEBI" id="CHEBI:15378"/>
        <dbReference type="ChEBI" id="CHEBI:33019"/>
        <dbReference type="ChEBI" id="CHEBI:37563"/>
        <dbReference type="ChEBI" id="CHEBI:57608"/>
        <dbReference type="ChEBI" id="CHEBI:57695"/>
        <dbReference type="EC" id="2.7.7.40"/>
    </reaction>
</comment>
<proteinExistence type="inferred from homology"/>
<dbReference type="UniPathway" id="UPA00378"/>
<dbReference type="InterPro" id="IPR034683">
    <property type="entry name" value="IspD/TarI"/>
</dbReference>
<evidence type="ECO:0000256" key="7">
    <source>
        <dbReference type="ARBA" id="ARBA00022490"/>
    </source>
</evidence>
<dbReference type="AlphaFoldDB" id="A0A8C5PMX5"/>
<feature type="domain" description="D-ribitol-5-phosphate cytidylyltransferase C-terminal" evidence="17">
    <location>
        <begin position="362"/>
        <end position="505"/>
    </location>
</feature>
<dbReference type="EC" id="2.7.7.40" evidence="5"/>
<sequence length="527" mass="58125">MADSAVCDILLGFLIPPGRVWGSARAPYRLQGAGAAQAHTAETRRYRPQGGKRPLERARRAQRGPHGEPRLQRGPHGEPRLQRGPHREPRLQRGPHGEPRLQRGPHREQRCPAGMEAVPGGALHAAVVLPAGGSGERLGGSTPKQFCTVLGRPLISHTLQAFERAGWIKDIVVVVAPENIDLMKTIVNKYGHKRVTLVEGGVTRHRSILNGLKAFLEDRSADSAIDKPEVVIIHDAVRPFVEEDILLQVALSAREYGAAGAVRPLVSTVIASSSDGCLDYSLERAKHRASEMPQAFLFDIIYQAYLKCTDYDLEFGTECLHLALEYSNTKAKLLEGPPDLWKVTYKRDLYAAESIIKERLSQHLCIVTNMNEEAINVGFQLHENLKSHIKHLKAISSSMCKTAHDLQNIFHGQCYNFICINVKEFDLGETQKLIELLQTEKLATSFPCVVISVHLTVPECSGGTQKISGVYELSKEAKKSNILLYGLLIAYSKDASRLQESVCEGSSIIAALIKDRNPVLCGQLMTV</sequence>
<dbReference type="SUPFAM" id="SSF53448">
    <property type="entry name" value="Nucleotide-diphospho-sugar transferases"/>
    <property type="match status" value="1"/>
</dbReference>
<comment type="similarity">
    <text evidence="3">Belongs to the IspD/TarI cytidylyltransferase family. IspD subfamily.</text>
</comment>
<reference evidence="18" key="2">
    <citation type="submission" date="2025-09" db="UniProtKB">
        <authorList>
            <consortium name="Ensembl"/>
        </authorList>
    </citation>
    <scope>IDENTIFICATION</scope>
</reference>
<evidence type="ECO:0000256" key="2">
    <source>
        <dbReference type="ARBA" id="ARBA00004922"/>
    </source>
</evidence>
<evidence type="ECO:0000313" key="18">
    <source>
        <dbReference type="Ensembl" id="ENSLLEP00000025238.1"/>
    </source>
</evidence>
<evidence type="ECO:0000256" key="9">
    <source>
        <dbReference type="ARBA" id="ARBA00022695"/>
    </source>
</evidence>
<dbReference type="PANTHER" id="PTHR43015:SF1">
    <property type="entry name" value="D-RIBITOL-5-PHOSPHATE CYTIDYLYLTRANSFERASE"/>
    <property type="match status" value="1"/>
</dbReference>
<feature type="compositionally biased region" description="Basic and acidic residues" evidence="16">
    <location>
        <begin position="53"/>
        <end position="107"/>
    </location>
</feature>
<evidence type="ECO:0000313" key="19">
    <source>
        <dbReference type="Proteomes" id="UP000694569"/>
    </source>
</evidence>
<dbReference type="PANTHER" id="PTHR43015">
    <property type="entry name" value="D-RIBITOL-5-PHOSPHATE CYTIDYLYLTRANSFERASE"/>
    <property type="match status" value="1"/>
</dbReference>
<reference evidence="18" key="1">
    <citation type="submission" date="2025-08" db="UniProtKB">
        <authorList>
            <consortium name="Ensembl"/>
        </authorList>
    </citation>
    <scope>IDENTIFICATION</scope>
</reference>
<evidence type="ECO:0000256" key="3">
    <source>
        <dbReference type="ARBA" id="ARBA00009789"/>
    </source>
</evidence>
<keyword evidence="7" id="KW-0963">Cytoplasm</keyword>
<dbReference type="Pfam" id="PF01128">
    <property type="entry name" value="IspD"/>
    <property type="match status" value="1"/>
</dbReference>
<dbReference type="Pfam" id="PF18706">
    <property type="entry name" value="ISPD_C"/>
    <property type="match status" value="1"/>
</dbReference>
<keyword evidence="19" id="KW-1185">Reference proteome</keyword>
<evidence type="ECO:0000256" key="12">
    <source>
        <dbReference type="ARBA" id="ARBA00045509"/>
    </source>
</evidence>
<evidence type="ECO:0000256" key="16">
    <source>
        <dbReference type="SAM" id="MobiDB-lite"/>
    </source>
</evidence>
<dbReference type="InterPro" id="IPR040635">
    <property type="entry name" value="ISPD_C"/>
</dbReference>
<evidence type="ECO:0000256" key="8">
    <source>
        <dbReference type="ARBA" id="ARBA00022679"/>
    </source>
</evidence>
<dbReference type="InterPro" id="IPR029044">
    <property type="entry name" value="Nucleotide-diphossugar_trans"/>
</dbReference>
<comment type="function">
    <text evidence="12">Cytidylyltransferase required for protein O-linked mannosylation. Catalyzes the formation of CDP-ribitol nucleotide sugar from D-ribitol 5-phosphate. CDP-ribitol is a substrate of FKTN during the biosynthesis of the phosphorylated O-mannosyl trisaccharide (N-acetylgalactosamine-beta-3-N-acetylglucosamine-beta-4-(phosphate-6-)mannose), a carbohydrate structure present in alpha-dystroglycan (DAG1), which is required for binding laminin G-like domain-containing extracellular proteins with high affinity. Shows activity toward other pentose phosphate sugars and mediates formation of CDP-ribulose or CDP-ribose using CTP and ribulose-5-phosphate or ribose-5-phosphate, respectively. Not involved in dolichol production.</text>
</comment>
<dbReference type="Ensembl" id="ENSLLET00000026199.1">
    <property type="protein sequence ID" value="ENSLLEP00000025238.1"/>
    <property type="gene ID" value="ENSLLEG00000016019.1"/>
</dbReference>
<comment type="pathway">
    <text evidence="2">Protein modification; protein glycosylation.</text>
</comment>
<dbReference type="GO" id="GO:0035269">
    <property type="term" value="P:protein O-linked glycosylation via mannose"/>
    <property type="evidence" value="ECO:0007669"/>
    <property type="project" value="TreeGrafter"/>
</dbReference>
<comment type="subcellular location">
    <subcellularLocation>
        <location evidence="1">Cytoplasm</location>
        <location evidence="1">Cytosol</location>
    </subcellularLocation>
</comment>
<dbReference type="CDD" id="cd02516">
    <property type="entry name" value="CDP-ME_synthetase"/>
    <property type="match status" value="1"/>
</dbReference>
<protein>
    <recommendedName>
        <fullName evidence="6">D-ribitol-5-phosphate cytidylyltransferase</fullName>
        <ecNumber evidence="5">2.7.7.40</ecNumber>
    </recommendedName>
    <alternativeName>
        <fullName evidence="10">2-C-methyl-D-erythritol 4-phosphate cytidylyltransferase-like protein</fullName>
    </alternativeName>
    <alternativeName>
        <fullName evidence="11">Isoprenoid synthase domain-containing protein</fullName>
    </alternativeName>
</protein>
<comment type="catalytic activity">
    <reaction evidence="14">
        <text>D-ribose 5-phosphate + CTP + H(+) = CDP-D-ribose + diphosphate</text>
        <dbReference type="Rhea" id="RHEA:53872"/>
        <dbReference type="ChEBI" id="CHEBI:15378"/>
        <dbReference type="ChEBI" id="CHEBI:33019"/>
        <dbReference type="ChEBI" id="CHEBI:37563"/>
        <dbReference type="ChEBI" id="CHEBI:78346"/>
        <dbReference type="ChEBI" id="CHEBI:137525"/>
    </reaction>
</comment>
<gene>
    <name evidence="18" type="primary">CRPPA</name>
</gene>
<evidence type="ECO:0000256" key="10">
    <source>
        <dbReference type="ARBA" id="ARBA00031950"/>
    </source>
</evidence>
<name>A0A8C5PMX5_9ANUR</name>
<evidence type="ECO:0000256" key="4">
    <source>
        <dbReference type="ARBA" id="ARBA00011738"/>
    </source>
</evidence>
<evidence type="ECO:0000256" key="14">
    <source>
        <dbReference type="ARBA" id="ARBA00048814"/>
    </source>
</evidence>
<dbReference type="GO" id="GO:0005829">
    <property type="term" value="C:cytosol"/>
    <property type="evidence" value="ECO:0007669"/>
    <property type="project" value="UniProtKB-SubCell"/>
</dbReference>
<evidence type="ECO:0000256" key="15">
    <source>
        <dbReference type="ARBA" id="ARBA00049484"/>
    </source>
</evidence>